<evidence type="ECO:0000313" key="1">
    <source>
        <dbReference type="EMBL" id="KAJ8887592.1"/>
    </source>
</evidence>
<reference evidence="1 2" key="1">
    <citation type="submission" date="2023-02" db="EMBL/GenBank/DDBJ databases">
        <title>LHISI_Scaffold_Assembly.</title>
        <authorList>
            <person name="Stuart O.P."/>
            <person name="Cleave R."/>
            <person name="Magrath M.J.L."/>
            <person name="Mikheyev A.S."/>
        </authorList>
    </citation>
    <scope>NUCLEOTIDE SEQUENCE [LARGE SCALE GENOMIC DNA]</scope>
    <source>
        <strain evidence="1">Daus_M_001</strain>
        <tissue evidence="1">Leg muscle</tissue>
    </source>
</reference>
<name>A0ABQ9HT88_9NEOP</name>
<dbReference type="Proteomes" id="UP001159363">
    <property type="component" value="Chromosome X"/>
</dbReference>
<keyword evidence="2" id="KW-1185">Reference proteome</keyword>
<sequence length="68" mass="7959">MVCNKHNLNLLKASRPTLKSNKIQDVLSLMKLMKPEDEQWLQNLVDGIRMDDENHEDDIVSEGEEMYD</sequence>
<dbReference type="EMBL" id="JARBHB010000004">
    <property type="protein sequence ID" value="KAJ8887592.1"/>
    <property type="molecule type" value="Genomic_DNA"/>
</dbReference>
<accession>A0ABQ9HT88</accession>
<evidence type="ECO:0000313" key="2">
    <source>
        <dbReference type="Proteomes" id="UP001159363"/>
    </source>
</evidence>
<gene>
    <name evidence="1" type="ORF">PR048_013809</name>
</gene>
<organism evidence="1 2">
    <name type="scientific">Dryococelus australis</name>
    <dbReference type="NCBI Taxonomy" id="614101"/>
    <lineage>
        <taxon>Eukaryota</taxon>
        <taxon>Metazoa</taxon>
        <taxon>Ecdysozoa</taxon>
        <taxon>Arthropoda</taxon>
        <taxon>Hexapoda</taxon>
        <taxon>Insecta</taxon>
        <taxon>Pterygota</taxon>
        <taxon>Neoptera</taxon>
        <taxon>Polyneoptera</taxon>
        <taxon>Phasmatodea</taxon>
        <taxon>Verophasmatodea</taxon>
        <taxon>Anareolatae</taxon>
        <taxon>Phasmatidae</taxon>
        <taxon>Eurycanthinae</taxon>
        <taxon>Dryococelus</taxon>
    </lineage>
</organism>
<comment type="caution">
    <text evidence="1">The sequence shown here is derived from an EMBL/GenBank/DDBJ whole genome shotgun (WGS) entry which is preliminary data.</text>
</comment>
<proteinExistence type="predicted"/>
<protein>
    <submittedName>
        <fullName evidence="1">Uncharacterized protein</fullName>
    </submittedName>
</protein>